<proteinExistence type="predicted"/>
<keyword evidence="2" id="KW-1185">Reference proteome</keyword>
<comment type="caution">
    <text evidence="1">The sequence shown here is derived from an EMBL/GenBank/DDBJ whole genome shotgun (WGS) entry which is preliminary data.</text>
</comment>
<dbReference type="Proteomes" id="UP001055811">
    <property type="component" value="Linkage Group LG03"/>
</dbReference>
<accession>A0ACB9F845</accession>
<reference evidence="1 2" key="2">
    <citation type="journal article" date="2022" name="Mol. Ecol. Resour.">
        <title>The genomes of chicory, endive, great burdock and yacon provide insights into Asteraceae paleo-polyploidization history and plant inulin production.</title>
        <authorList>
            <person name="Fan W."/>
            <person name="Wang S."/>
            <person name="Wang H."/>
            <person name="Wang A."/>
            <person name="Jiang F."/>
            <person name="Liu H."/>
            <person name="Zhao H."/>
            <person name="Xu D."/>
            <person name="Zhang Y."/>
        </authorList>
    </citation>
    <scope>NUCLEOTIDE SEQUENCE [LARGE SCALE GENOMIC DNA]</scope>
    <source>
        <strain evidence="2">cv. Punajuju</strain>
        <tissue evidence="1">Leaves</tissue>
    </source>
</reference>
<protein>
    <submittedName>
        <fullName evidence="1">Uncharacterized protein</fullName>
    </submittedName>
</protein>
<gene>
    <name evidence="1" type="ORF">L2E82_17392</name>
</gene>
<evidence type="ECO:0000313" key="1">
    <source>
        <dbReference type="EMBL" id="KAI3767297.1"/>
    </source>
</evidence>
<reference evidence="2" key="1">
    <citation type="journal article" date="2022" name="Mol. Ecol. Resour.">
        <title>The genomes of chicory, endive, great burdock and yacon provide insights into Asteraceae palaeo-polyploidization history and plant inulin production.</title>
        <authorList>
            <person name="Fan W."/>
            <person name="Wang S."/>
            <person name="Wang H."/>
            <person name="Wang A."/>
            <person name="Jiang F."/>
            <person name="Liu H."/>
            <person name="Zhao H."/>
            <person name="Xu D."/>
            <person name="Zhang Y."/>
        </authorList>
    </citation>
    <scope>NUCLEOTIDE SEQUENCE [LARGE SCALE GENOMIC DNA]</scope>
    <source>
        <strain evidence="2">cv. Punajuju</strain>
    </source>
</reference>
<evidence type="ECO:0000313" key="2">
    <source>
        <dbReference type="Proteomes" id="UP001055811"/>
    </source>
</evidence>
<name>A0ACB9F845_CICIN</name>
<organism evidence="1 2">
    <name type="scientific">Cichorium intybus</name>
    <name type="common">Chicory</name>
    <dbReference type="NCBI Taxonomy" id="13427"/>
    <lineage>
        <taxon>Eukaryota</taxon>
        <taxon>Viridiplantae</taxon>
        <taxon>Streptophyta</taxon>
        <taxon>Embryophyta</taxon>
        <taxon>Tracheophyta</taxon>
        <taxon>Spermatophyta</taxon>
        <taxon>Magnoliopsida</taxon>
        <taxon>eudicotyledons</taxon>
        <taxon>Gunneridae</taxon>
        <taxon>Pentapetalae</taxon>
        <taxon>asterids</taxon>
        <taxon>campanulids</taxon>
        <taxon>Asterales</taxon>
        <taxon>Asteraceae</taxon>
        <taxon>Cichorioideae</taxon>
        <taxon>Cichorieae</taxon>
        <taxon>Cichoriinae</taxon>
        <taxon>Cichorium</taxon>
    </lineage>
</organism>
<sequence length="135" mass="16131">MVIIKPTNSTPPVVKEEGQWWDCKGRCRSEIDREHYWDIDKTDHTYSSEKDCLLSLQAKREKLVFHRCAILCVVFTGKMRVVMINGDENKIGRCRSEMTWERRKSSRWQVVDGSRKIRKAEFAGRRNRRKLMLIW</sequence>
<dbReference type="EMBL" id="CM042011">
    <property type="protein sequence ID" value="KAI3767297.1"/>
    <property type="molecule type" value="Genomic_DNA"/>
</dbReference>